<dbReference type="PROSITE" id="PS00622">
    <property type="entry name" value="HTH_LUXR_1"/>
    <property type="match status" value="1"/>
</dbReference>
<dbReference type="InterPro" id="IPR036388">
    <property type="entry name" value="WH-like_DNA-bd_sf"/>
</dbReference>
<name>A0A437MBK5_9SPHN</name>
<dbReference type="PANTHER" id="PTHR45566">
    <property type="entry name" value="HTH-TYPE TRANSCRIPTIONAL REGULATOR YHJB-RELATED"/>
    <property type="match status" value="1"/>
</dbReference>
<dbReference type="InterPro" id="IPR016032">
    <property type="entry name" value="Sig_transdc_resp-reg_C-effctor"/>
</dbReference>
<feature type="domain" description="Response regulatory" evidence="5">
    <location>
        <begin position="35"/>
        <end position="152"/>
    </location>
</feature>
<evidence type="ECO:0000313" key="7">
    <source>
        <dbReference type="Proteomes" id="UP000282971"/>
    </source>
</evidence>
<dbReference type="Gene3D" id="3.40.50.2300">
    <property type="match status" value="1"/>
</dbReference>
<gene>
    <name evidence="6" type="ORF">EOD43_03765</name>
</gene>
<reference evidence="6 7" key="1">
    <citation type="submission" date="2019-01" db="EMBL/GenBank/DDBJ databases">
        <authorList>
            <person name="Chen W.-M."/>
        </authorList>
    </citation>
    <scope>NUCLEOTIDE SEQUENCE [LARGE SCALE GENOMIC DNA]</scope>
    <source>
        <strain evidence="6 7">CCP-7</strain>
    </source>
</reference>
<dbReference type="GO" id="GO:0003677">
    <property type="term" value="F:DNA binding"/>
    <property type="evidence" value="ECO:0007669"/>
    <property type="project" value="UniProtKB-KW"/>
</dbReference>
<dbReference type="InterPro" id="IPR058245">
    <property type="entry name" value="NreC/VraR/RcsB-like_REC"/>
</dbReference>
<dbReference type="CDD" id="cd06170">
    <property type="entry name" value="LuxR_C_like"/>
    <property type="match status" value="1"/>
</dbReference>
<dbReference type="Proteomes" id="UP000282971">
    <property type="component" value="Unassembled WGS sequence"/>
</dbReference>
<dbReference type="PRINTS" id="PR00038">
    <property type="entry name" value="HTHLUXR"/>
</dbReference>
<feature type="modified residue" description="4-aspartylphosphate" evidence="3">
    <location>
        <position position="87"/>
    </location>
</feature>
<evidence type="ECO:0000259" key="4">
    <source>
        <dbReference type="PROSITE" id="PS50043"/>
    </source>
</evidence>
<organism evidence="6 7">
    <name type="scientific">Sphingomonas crocodyli</name>
    <dbReference type="NCBI Taxonomy" id="1979270"/>
    <lineage>
        <taxon>Bacteria</taxon>
        <taxon>Pseudomonadati</taxon>
        <taxon>Pseudomonadota</taxon>
        <taxon>Alphaproteobacteria</taxon>
        <taxon>Sphingomonadales</taxon>
        <taxon>Sphingomonadaceae</taxon>
        <taxon>Sphingomonas</taxon>
    </lineage>
</organism>
<dbReference type="SUPFAM" id="SSF52172">
    <property type="entry name" value="CheY-like"/>
    <property type="match status" value="1"/>
</dbReference>
<feature type="domain" description="HTH luxR-type" evidence="4">
    <location>
        <begin position="176"/>
        <end position="241"/>
    </location>
</feature>
<dbReference type="InterPro" id="IPR011006">
    <property type="entry name" value="CheY-like_superfamily"/>
</dbReference>
<dbReference type="Pfam" id="PF00196">
    <property type="entry name" value="GerE"/>
    <property type="match status" value="1"/>
</dbReference>
<evidence type="ECO:0000259" key="5">
    <source>
        <dbReference type="PROSITE" id="PS50110"/>
    </source>
</evidence>
<comment type="caution">
    <text evidence="6">The sequence shown here is derived from an EMBL/GenBank/DDBJ whole genome shotgun (WGS) entry which is preliminary data.</text>
</comment>
<keyword evidence="2" id="KW-0238">DNA-binding</keyword>
<dbReference type="InterPro" id="IPR001789">
    <property type="entry name" value="Sig_transdc_resp-reg_receiver"/>
</dbReference>
<dbReference type="Pfam" id="PF00072">
    <property type="entry name" value="Response_reg"/>
    <property type="match status" value="1"/>
</dbReference>
<keyword evidence="7" id="KW-1185">Reference proteome</keyword>
<dbReference type="SMART" id="SM00421">
    <property type="entry name" value="HTH_LUXR"/>
    <property type="match status" value="1"/>
</dbReference>
<evidence type="ECO:0000313" key="6">
    <source>
        <dbReference type="EMBL" id="RVT95039.1"/>
    </source>
</evidence>
<dbReference type="Gene3D" id="1.10.10.10">
    <property type="entry name" value="Winged helix-like DNA-binding domain superfamily/Winged helix DNA-binding domain"/>
    <property type="match status" value="1"/>
</dbReference>
<dbReference type="PROSITE" id="PS50043">
    <property type="entry name" value="HTH_LUXR_2"/>
    <property type="match status" value="1"/>
</dbReference>
<dbReference type="EMBL" id="SACN01000001">
    <property type="protein sequence ID" value="RVT95039.1"/>
    <property type="molecule type" value="Genomic_DNA"/>
</dbReference>
<keyword evidence="1 3" id="KW-0597">Phosphoprotein</keyword>
<evidence type="ECO:0000256" key="1">
    <source>
        <dbReference type="ARBA" id="ARBA00022553"/>
    </source>
</evidence>
<dbReference type="InterPro" id="IPR051015">
    <property type="entry name" value="EvgA-like"/>
</dbReference>
<dbReference type="InterPro" id="IPR000792">
    <property type="entry name" value="Tscrpt_reg_LuxR_C"/>
</dbReference>
<evidence type="ECO:0000256" key="2">
    <source>
        <dbReference type="ARBA" id="ARBA00023125"/>
    </source>
</evidence>
<dbReference type="PROSITE" id="PS50110">
    <property type="entry name" value="RESPONSE_REGULATORY"/>
    <property type="match status" value="1"/>
</dbReference>
<evidence type="ECO:0000256" key="3">
    <source>
        <dbReference type="PROSITE-ProRule" id="PRU00169"/>
    </source>
</evidence>
<proteinExistence type="predicted"/>
<sequence>MSGGLRGVAAVAPLSAFPADGLGSVRARRLDQVERVLIADDHPLVRDGLRTVISVAFDQCELFEASSIEEAMGVIEREGDFDLVLLDLNMPGTMGFSGLQAIRDHFPSVPVVIVSAAQERGLVRNALAHGAAGFIPKSLKRSAIVDALKSILAGELYTPDDFDEGEESIDAAEADILQRIDTLTPQQRVVLGCIVSGKLNKQIAYELDVSMTTVKAHVSAILAKLNVFSRTQAVIMVNKVNFVAPPARPHN</sequence>
<dbReference type="GO" id="GO:0000160">
    <property type="term" value="P:phosphorelay signal transduction system"/>
    <property type="evidence" value="ECO:0007669"/>
    <property type="project" value="InterPro"/>
</dbReference>
<dbReference type="GO" id="GO:0006355">
    <property type="term" value="P:regulation of DNA-templated transcription"/>
    <property type="evidence" value="ECO:0007669"/>
    <property type="project" value="InterPro"/>
</dbReference>
<dbReference type="OrthoDB" id="9814495at2"/>
<dbReference type="SUPFAM" id="SSF46894">
    <property type="entry name" value="C-terminal effector domain of the bipartite response regulators"/>
    <property type="match status" value="1"/>
</dbReference>
<dbReference type="CDD" id="cd17535">
    <property type="entry name" value="REC_NarL-like"/>
    <property type="match status" value="1"/>
</dbReference>
<dbReference type="SMART" id="SM00448">
    <property type="entry name" value="REC"/>
    <property type="match status" value="1"/>
</dbReference>
<dbReference type="AlphaFoldDB" id="A0A437MBK5"/>
<protein>
    <submittedName>
        <fullName evidence="6">Response regulator transcription factor</fullName>
    </submittedName>
</protein>
<dbReference type="PANTHER" id="PTHR45566:SF1">
    <property type="entry name" value="HTH-TYPE TRANSCRIPTIONAL REGULATOR YHJB-RELATED"/>
    <property type="match status" value="1"/>
</dbReference>
<accession>A0A437MBK5</accession>